<dbReference type="STRING" id="113562.SAMN04489716_1120"/>
<evidence type="ECO:0000313" key="3">
    <source>
        <dbReference type="Proteomes" id="UP000198688"/>
    </source>
</evidence>
<proteinExistence type="predicted"/>
<name>A0A1H1TEX2_9ACTN</name>
<dbReference type="OrthoDB" id="3450944at2"/>
<feature type="compositionally biased region" description="Pro residues" evidence="1">
    <location>
        <begin position="214"/>
        <end position="225"/>
    </location>
</feature>
<dbReference type="Proteomes" id="UP000198688">
    <property type="component" value="Chromosome I"/>
</dbReference>
<accession>A0A1H1TEX2</accession>
<gene>
    <name evidence="2" type="ORF">SAMN04489716_1120</name>
</gene>
<evidence type="ECO:0000256" key="1">
    <source>
        <dbReference type="SAM" id="MobiDB-lite"/>
    </source>
</evidence>
<evidence type="ECO:0008006" key="4">
    <source>
        <dbReference type="Google" id="ProtNLM"/>
    </source>
</evidence>
<feature type="region of interest" description="Disordered" evidence="1">
    <location>
        <begin position="207"/>
        <end position="236"/>
    </location>
</feature>
<dbReference type="EMBL" id="LT629758">
    <property type="protein sequence ID" value="SDS58760.1"/>
    <property type="molecule type" value="Genomic_DNA"/>
</dbReference>
<dbReference type="RefSeq" id="WP_092542219.1">
    <property type="nucleotide sequence ID" value="NZ_BOMJ01000083.1"/>
</dbReference>
<sequence length="499" mass="55019">MAPYPTPTPVIDAFAVSRSILDRIITRLSDPEMIGCTEHVLEEYVTTAGRDLQRQLIQDQLDARAAAETRLSEVTGADTVVRRRAEPGHARQVATTVGRVQATRIAYRAPAVSNLHPADMILALPERLYSFPLQKTIVHEAATGSLRHAADTLHRITGQRISTGQLMDTVTAAARDIRDFYQHQTIAAGDPGDLLILTIDATGIAMTPTSLRNPAPPPPTGPQPPHARLSEPERTGRTRMATVIACYDARPAVRTAADILPATATERAARRPGPTATGRHLDASVEHGITVMTRRLFDHAQHRDPHHRRRWIALVDGNNHQIDRTAAEAHDRGITITIIIDFIHVLQYLWDAAADLHPTQPGRAGFVEHTARNLLDSNPAQVIHQLTITRHALGDHPAPGLDRAISYLTAKQPHLHYRQALAMGWPIATGVIEGACRHLVKDRLAITGARWSLPGAEAVLLLRALITNGDLDAYWTHHIQQEHQRVHTSHYQQQYELAA</sequence>
<evidence type="ECO:0000313" key="2">
    <source>
        <dbReference type="EMBL" id="SDS58760.1"/>
    </source>
</evidence>
<keyword evidence="3" id="KW-1185">Reference proteome</keyword>
<organism evidence="2 3">
    <name type="scientific">Actinoplanes derwentensis</name>
    <dbReference type="NCBI Taxonomy" id="113562"/>
    <lineage>
        <taxon>Bacteria</taxon>
        <taxon>Bacillati</taxon>
        <taxon>Actinomycetota</taxon>
        <taxon>Actinomycetes</taxon>
        <taxon>Micromonosporales</taxon>
        <taxon>Micromonosporaceae</taxon>
        <taxon>Actinoplanes</taxon>
    </lineage>
</organism>
<dbReference type="AlphaFoldDB" id="A0A1H1TEX2"/>
<protein>
    <recommendedName>
        <fullName evidence="4">ISKra4 family transposase</fullName>
    </recommendedName>
</protein>
<dbReference type="NCBIfam" id="NF033572">
    <property type="entry name" value="transpos_ISKra4"/>
    <property type="match status" value="1"/>
</dbReference>
<reference evidence="2 3" key="1">
    <citation type="submission" date="2016-10" db="EMBL/GenBank/DDBJ databases">
        <authorList>
            <person name="de Groot N.N."/>
        </authorList>
    </citation>
    <scope>NUCLEOTIDE SEQUENCE [LARGE SCALE GENOMIC DNA]</scope>
    <source>
        <strain evidence="2 3">DSM 43941</strain>
    </source>
</reference>